<evidence type="ECO:0000313" key="1">
    <source>
        <dbReference type="EMBL" id="QBI18339.1"/>
    </source>
</evidence>
<name>A0A411YAY3_9ACTN</name>
<keyword evidence="2" id="KW-1185">Reference proteome</keyword>
<reference evidence="1 2" key="1">
    <citation type="submission" date="2019-01" db="EMBL/GenBank/DDBJ databases">
        <title>Egibacter rhizosphaerae EGI 80759T.</title>
        <authorList>
            <person name="Chen D.-D."/>
            <person name="Tian Y."/>
            <person name="Jiao J.-Y."/>
            <person name="Zhang X.-T."/>
            <person name="Zhang Y.-G."/>
            <person name="Zhang Y."/>
            <person name="Xiao M."/>
            <person name="Shu W.-S."/>
            <person name="Li W.-J."/>
        </authorList>
    </citation>
    <scope>NUCLEOTIDE SEQUENCE [LARGE SCALE GENOMIC DNA]</scope>
    <source>
        <strain evidence="1 2">EGI 80759</strain>
    </source>
</reference>
<dbReference type="RefSeq" id="WP_131153337.1">
    <property type="nucleotide sequence ID" value="NZ_CP036402.1"/>
</dbReference>
<dbReference type="OrthoDB" id="9810814at2"/>
<accession>A0A411YAY3</accession>
<protein>
    <submittedName>
        <fullName evidence="1">Uncharacterized protein</fullName>
    </submittedName>
</protein>
<dbReference type="AlphaFoldDB" id="A0A411YAY3"/>
<dbReference type="EMBL" id="CP036402">
    <property type="protein sequence ID" value="QBI18339.1"/>
    <property type="molecule type" value="Genomic_DNA"/>
</dbReference>
<proteinExistence type="predicted"/>
<sequence>MLETVRSHERVSSELLTVLAEPGCPICTGIARVAHAEATRLLGESVTDPGTRERWRAARGPCRDHARTLLAAAERANEGHAVARLYVDLVPSVQQRLAREASRPNLPGRGRRQRAGLARCPLCGVTEVWARRALHALAAATPKGELDRAARVEGREICAPHLAFGIRSVPRRRERVRLAELGELAAQRHREALDGLIDELRGGSPPRPHVLAAWRGAVEWLAGLATSRGGRGRTSTDT</sequence>
<evidence type="ECO:0000313" key="2">
    <source>
        <dbReference type="Proteomes" id="UP000291469"/>
    </source>
</evidence>
<gene>
    <name evidence="1" type="ORF">ER308_01295</name>
</gene>
<dbReference type="Proteomes" id="UP000291469">
    <property type="component" value="Chromosome"/>
</dbReference>
<organism evidence="1 2">
    <name type="scientific">Egibacter rhizosphaerae</name>
    <dbReference type="NCBI Taxonomy" id="1670831"/>
    <lineage>
        <taxon>Bacteria</taxon>
        <taxon>Bacillati</taxon>
        <taxon>Actinomycetota</taxon>
        <taxon>Nitriliruptoria</taxon>
        <taxon>Egibacterales</taxon>
        <taxon>Egibacteraceae</taxon>
        <taxon>Egibacter</taxon>
    </lineage>
</organism>
<dbReference type="KEGG" id="erz:ER308_01295"/>